<dbReference type="OrthoDB" id="329531at2"/>
<name>A0A2M9YNZ1_9LEPT</name>
<gene>
    <name evidence="2" type="ORF">CH376_00780</name>
    <name evidence="1" type="ORF">CH380_10330</name>
</gene>
<evidence type="ECO:0000313" key="4">
    <source>
        <dbReference type="Proteomes" id="UP000232188"/>
    </source>
</evidence>
<protein>
    <submittedName>
        <fullName evidence="1">Uncharacterized protein</fullName>
    </submittedName>
</protein>
<evidence type="ECO:0000313" key="3">
    <source>
        <dbReference type="Proteomes" id="UP000232149"/>
    </source>
</evidence>
<reference evidence="3 4" key="1">
    <citation type="submission" date="2017-07" db="EMBL/GenBank/DDBJ databases">
        <title>Leptospira spp. isolated from tropical soils.</title>
        <authorList>
            <person name="Thibeaux R."/>
            <person name="Iraola G."/>
            <person name="Ferres I."/>
            <person name="Bierque E."/>
            <person name="Girault D."/>
            <person name="Soupe-Gilbert M.-E."/>
            <person name="Picardeau M."/>
            <person name="Goarant C."/>
        </authorList>
    </citation>
    <scope>NUCLEOTIDE SEQUENCE [LARGE SCALE GENOMIC DNA]</scope>
    <source>
        <strain evidence="1 4">FH2-B-C1</strain>
        <strain evidence="2 3">FH2-B-D1</strain>
    </source>
</reference>
<dbReference type="EMBL" id="NPDV01000008">
    <property type="protein sequence ID" value="PJZ53200.1"/>
    <property type="molecule type" value="Genomic_DNA"/>
</dbReference>
<dbReference type="AlphaFoldDB" id="A0A2M9YNZ1"/>
<evidence type="ECO:0000313" key="1">
    <source>
        <dbReference type="EMBL" id="PJZ53200.1"/>
    </source>
</evidence>
<dbReference type="RefSeq" id="WP_100785677.1">
    <property type="nucleotide sequence ID" value="NZ_NPDU01000001.1"/>
</dbReference>
<accession>A0A2M9YNZ1</accession>
<sequence length="170" mass="20559">MNQIQETTEYYGKSKKDIGPSDLLLPKHLEGYLKKKIKKHGNLKNYFHYVMIRFQERNLFSKFPDSAFRKTLYQSKKQNLIRFSFRPDHQDWYEAKLAGFYFGISICKLFSRLVENDREEDLPLENQKIEILKMRRGNLRPIYFYFTILSNQKMILKRLSKKQNFQLNTA</sequence>
<evidence type="ECO:0000313" key="2">
    <source>
        <dbReference type="EMBL" id="PJZ63992.1"/>
    </source>
</evidence>
<organism evidence="1 4">
    <name type="scientific">Leptospira adleri</name>
    <dbReference type="NCBI Taxonomy" id="2023186"/>
    <lineage>
        <taxon>Bacteria</taxon>
        <taxon>Pseudomonadati</taxon>
        <taxon>Spirochaetota</taxon>
        <taxon>Spirochaetia</taxon>
        <taxon>Leptospirales</taxon>
        <taxon>Leptospiraceae</taxon>
        <taxon>Leptospira</taxon>
    </lineage>
</organism>
<dbReference type="Pfam" id="PF07600">
    <property type="entry name" value="DUF1564"/>
    <property type="match status" value="1"/>
</dbReference>
<comment type="caution">
    <text evidence="1">The sequence shown here is derived from an EMBL/GenBank/DDBJ whole genome shotgun (WGS) entry which is preliminary data.</text>
</comment>
<dbReference type="EMBL" id="NPDU01000001">
    <property type="protein sequence ID" value="PJZ63992.1"/>
    <property type="molecule type" value="Genomic_DNA"/>
</dbReference>
<proteinExistence type="predicted"/>
<dbReference type="Proteomes" id="UP000232188">
    <property type="component" value="Unassembled WGS sequence"/>
</dbReference>
<dbReference type="Proteomes" id="UP000232149">
    <property type="component" value="Unassembled WGS sequence"/>
</dbReference>
<dbReference type="InterPro" id="IPR011458">
    <property type="entry name" value="DUF1564"/>
</dbReference>
<keyword evidence="3" id="KW-1185">Reference proteome</keyword>